<keyword evidence="6" id="KW-0862">Zinc</keyword>
<dbReference type="GeneID" id="27347540"/>
<evidence type="ECO:0000256" key="5">
    <source>
        <dbReference type="ARBA" id="ARBA00023163"/>
    </source>
</evidence>
<dbReference type="STRING" id="569365.A0A0D2CC87"/>
<dbReference type="EMBL" id="KN847043">
    <property type="protein sequence ID" value="KIW28708.1"/>
    <property type="molecule type" value="Genomic_DNA"/>
</dbReference>
<accession>A0A0D2CC87</accession>
<evidence type="ECO:0000256" key="6">
    <source>
        <dbReference type="PROSITE-ProRule" id="PRU00175"/>
    </source>
</evidence>
<evidence type="ECO:0000256" key="3">
    <source>
        <dbReference type="ARBA" id="ARBA00022679"/>
    </source>
</evidence>
<dbReference type="SMART" id="SM00184">
    <property type="entry name" value="RING"/>
    <property type="match status" value="1"/>
</dbReference>
<evidence type="ECO:0000313" key="9">
    <source>
        <dbReference type="EMBL" id="KIW28708.1"/>
    </source>
</evidence>
<dbReference type="InterPro" id="IPR013083">
    <property type="entry name" value="Znf_RING/FYVE/PHD"/>
</dbReference>
<dbReference type="RefSeq" id="XP_016248924.1">
    <property type="nucleotide sequence ID" value="XM_016395505.1"/>
</dbReference>
<dbReference type="VEuPathDB" id="FungiDB:PV07_08346"/>
<dbReference type="InterPro" id="IPR001841">
    <property type="entry name" value="Znf_RING"/>
</dbReference>
<dbReference type="Pfam" id="PF13639">
    <property type="entry name" value="zf-RING_2"/>
    <property type="match status" value="1"/>
</dbReference>
<protein>
    <recommendedName>
        <fullName evidence="2">RING-type E3 ubiquitin transferase</fullName>
        <ecNumber evidence="2">2.3.2.27</ecNumber>
    </recommendedName>
</protein>
<dbReference type="GO" id="GO:0006513">
    <property type="term" value="P:protein monoubiquitination"/>
    <property type="evidence" value="ECO:0007669"/>
    <property type="project" value="TreeGrafter"/>
</dbReference>
<feature type="compositionally biased region" description="Polar residues" evidence="7">
    <location>
        <begin position="18"/>
        <end position="28"/>
    </location>
</feature>
<dbReference type="OrthoDB" id="21204at2759"/>
<dbReference type="GO" id="GO:0000209">
    <property type="term" value="P:protein polyubiquitination"/>
    <property type="evidence" value="ECO:0007669"/>
    <property type="project" value="TreeGrafter"/>
</dbReference>
<reference evidence="9 10" key="1">
    <citation type="submission" date="2015-01" db="EMBL/GenBank/DDBJ databases">
        <title>The Genome Sequence of Cladophialophora immunda CBS83496.</title>
        <authorList>
            <consortium name="The Broad Institute Genomics Platform"/>
            <person name="Cuomo C."/>
            <person name="de Hoog S."/>
            <person name="Gorbushina A."/>
            <person name="Stielow B."/>
            <person name="Teixiera M."/>
            <person name="Abouelleil A."/>
            <person name="Chapman S.B."/>
            <person name="Priest M."/>
            <person name="Young S.K."/>
            <person name="Wortman J."/>
            <person name="Nusbaum C."/>
            <person name="Birren B."/>
        </authorList>
    </citation>
    <scope>NUCLEOTIDE SEQUENCE [LARGE SCALE GENOMIC DNA]</scope>
    <source>
        <strain evidence="9 10">CBS 83496</strain>
    </source>
</reference>
<dbReference type="SUPFAM" id="SSF57850">
    <property type="entry name" value="RING/U-box"/>
    <property type="match status" value="1"/>
</dbReference>
<dbReference type="PANTHER" id="PTHR46077:SF1">
    <property type="entry name" value="TOP1 BINDING ARGININE_SERINE RICH PROTEIN, E3 UBIQUITIN LIGASE"/>
    <property type="match status" value="1"/>
</dbReference>
<proteinExistence type="predicted"/>
<dbReference type="GO" id="GO:0008270">
    <property type="term" value="F:zinc ion binding"/>
    <property type="evidence" value="ECO:0007669"/>
    <property type="project" value="UniProtKB-KW"/>
</dbReference>
<evidence type="ECO:0000256" key="7">
    <source>
        <dbReference type="SAM" id="MobiDB-lite"/>
    </source>
</evidence>
<feature type="region of interest" description="Disordered" evidence="7">
    <location>
        <begin position="1"/>
        <end position="28"/>
    </location>
</feature>
<evidence type="ECO:0000256" key="4">
    <source>
        <dbReference type="ARBA" id="ARBA00023015"/>
    </source>
</evidence>
<organism evidence="9 10">
    <name type="scientific">Cladophialophora immunda</name>
    <dbReference type="NCBI Taxonomy" id="569365"/>
    <lineage>
        <taxon>Eukaryota</taxon>
        <taxon>Fungi</taxon>
        <taxon>Dikarya</taxon>
        <taxon>Ascomycota</taxon>
        <taxon>Pezizomycotina</taxon>
        <taxon>Eurotiomycetes</taxon>
        <taxon>Chaetothyriomycetidae</taxon>
        <taxon>Chaetothyriales</taxon>
        <taxon>Herpotrichiellaceae</taxon>
        <taxon>Cladophialophora</taxon>
    </lineage>
</organism>
<dbReference type="PANTHER" id="PTHR46077">
    <property type="entry name" value="E3 UBIQUITIN-PROTEIN LIGASE TOPORS"/>
    <property type="match status" value="1"/>
</dbReference>
<gene>
    <name evidence="9" type="ORF">PV07_08346</name>
</gene>
<feature type="region of interest" description="Disordered" evidence="7">
    <location>
        <begin position="300"/>
        <end position="327"/>
    </location>
</feature>
<sequence length="354" mass="40080">MATESSKNEIALNHSEPAGSNTAIPSLSQPTLPPPEQCVICLDHISDKAIALPCRHDQFDFSCLGTWLQRQQVCPLCKCQVTAIRFNIGDGGEQRSQVFHLPPENAHAGRSTRGLSAAAARQRRFRQGRAYGRGGNHSNARGAQSEVLKDTALDFRRQVYRQKLYSLHVGTNRISRYQNLTPSSFATDERLKSRARMWIRRELQVFSFLDPSAPQPSRPESTDRRASNADFLLEYIIGILKSIDLKGSAGQAEELLKDFLGRDNARLFLHELEAWLRSPYEHLNDWDRAVQYAMPSVLEPDNDKSRHARSNGISCRQTSRTKPPDIEPGVPRWFSERFVLGDEGPRTRRTWNTS</sequence>
<dbReference type="Gene3D" id="3.30.40.10">
    <property type="entry name" value="Zinc/RING finger domain, C3HC4 (zinc finger)"/>
    <property type="match status" value="1"/>
</dbReference>
<keyword evidence="5" id="KW-0804">Transcription</keyword>
<feature type="compositionally biased region" description="Polar residues" evidence="7">
    <location>
        <begin position="311"/>
        <end position="321"/>
    </location>
</feature>
<dbReference type="EC" id="2.3.2.27" evidence="2"/>
<evidence type="ECO:0000313" key="10">
    <source>
        <dbReference type="Proteomes" id="UP000054466"/>
    </source>
</evidence>
<evidence type="ECO:0000259" key="8">
    <source>
        <dbReference type="PROSITE" id="PS50089"/>
    </source>
</evidence>
<feature type="domain" description="RING-type" evidence="8">
    <location>
        <begin position="38"/>
        <end position="78"/>
    </location>
</feature>
<keyword evidence="10" id="KW-1185">Reference proteome</keyword>
<comment type="catalytic activity">
    <reaction evidence="1">
        <text>S-ubiquitinyl-[E2 ubiquitin-conjugating enzyme]-L-cysteine + [acceptor protein]-L-lysine = [E2 ubiquitin-conjugating enzyme]-L-cysteine + N(6)-ubiquitinyl-[acceptor protein]-L-lysine.</text>
        <dbReference type="EC" id="2.3.2.27"/>
    </reaction>
</comment>
<keyword evidence="3" id="KW-0808">Transferase</keyword>
<dbReference type="PROSITE" id="PS50089">
    <property type="entry name" value="ZF_RING_2"/>
    <property type="match status" value="1"/>
</dbReference>
<name>A0A0D2CC87_9EURO</name>
<evidence type="ECO:0000256" key="2">
    <source>
        <dbReference type="ARBA" id="ARBA00012483"/>
    </source>
</evidence>
<keyword evidence="6" id="KW-0479">Metal-binding</keyword>
<evidence type="ECO:0000256" key="1">
    <source>
        <dbReference type="ARBA" id="ARBA00000900"/>
    </source>
</evidence>
<dbReference type="AlphaFoldDB" id="A0A0D2CC87"/>
<dbReference type="GO" id="GO:0061630">
    <property type="term" value="F:ubiquitin protein ligase activity"/>
    <property type="evidence" value="ECO:0007669"/>
    <property type="project" value="UniProtKB-EC"/>
</dbReference>
<dbReference type="HOGENOM" id="CLU_050242_0_1_1"/>
<dbReference type="Proteomes" id="UP000054466">
    <property type="component" value="Unassembled WGS sequence"/>
</dbReference>
<keyword evidence="6" id="KW-0863">Zinc-finger</keyword>
<keyword evidence="4" id="KW-0805">Transcription regulation</keyword>